<dbReference type="Pfam" id="PF00107">
    <property type="entry name" value="ADH_zinc_N"/>
    <property type="match status" value="1"/>
</dbReference>
<feature type="domain" description="Enoyl reductase (ER)" evidence="4">
    <location>
        <begin position="10"/>
        <end position="318"/>
    </location>
</feature>
<dbReference type="NCBIfam" id="TIGR02824">
    <property type="entry name" value="quinone_pig3"/>
    <property type="match status" value="1"/>
</dbReference>
<evidence type="ECO:0000259" key="4">
    <source>
        <dbReference type="SMART" id="SM00829"/>
    </source>
</evidence>
<dbReference type="SMART" id="SM00829">
    <property type="entry name" value="PKS_ER"/>
    <property type="match status" value="1"/>
</dbReference>
<evidence type="ECO:0000256" key="3">
    <source>
        <dbReference type="SAM" id="MobiDB-lite"/>
    </source>
</evidence>
<protein>
    <submittedName>
        <fullName evidence="5">NAD(P)H-quinone oxidoreductase</fullName>
    </submittedName>
</protein>
<gene>
    <name evidence="5" type="ORF">QQX04_04665</name>
</gene>
<dbReference type="InterPro" id="IPR036291">
    <property type="entry name" value="NAD(P)-bd_dom_sf"/>
</dbReference>
<dbReference type="SUPFAM" id="SSF50129">
    <property type="entry name" value="GroES-like"/>
    <property type="match status" value="1"/>
</dbReference>
<dbReference type="InterPro" id="IPR011032">
    <property type="entry name" value="GroES-like_sf"/>
</dbReference>
<dbReference type="RefSeq" id="WP_301126708.1">
    <property type="nucleotide sequence ID" value="NZ_JAUHPV010000002.1"/>
</dbReference>
<dbReference type="Gene3D" id="3.40.50.720">
    <property type="entry name" value="NAD(P)-binding Rossmann-like Domain"/>
    <property type="match status" value="1"/>
</dbReference>
<evidence type="ECO:0000313" key="5">
    <source>
        <dbReference type="EMBL" id="MDN4472280.1"/>
    </source>
</evidence>
<dbReference type="InterPro" id="IPR013149">
    <property type="entry name" value="ADH-like_C"/>
</dbReference>
<evidence type="ECO:0000256" key="2">
    <source>
        <dbReference type="ARBA" id="ARBA00023002"/>
    </source>
</evidence>
<reference evidence="5" key="1">
    <citation type="submission" date="2023-06" db="EMBL/GenBank/DDBJ databases">
        <title>SYSU T00b26.</title>
        <authorList>
            <person name="Gao L."/>
            <person name="Fang B.-Z."/>
            <person name="Li W.-J."/>
        </authorList>
    </citation>
    <scope>NUCLEOTIDE SEQUENCE</scope>
    <source>
        <strain evidence="5">SYSU T00b26</strain>
    </source>
</reference>
<dbReference type="EMBL" id="JAUHPV010000002">
    <property type="protein sequence ID" value="MDN4472280.1"/>
    <property type="molecule type" value="Genomic_DNA"/>
</dbReference>
<dbReference type="Proteomes" id="UP001172738">
    <property type="component" value="Unassembled WGS sequence"/>
</dbReference>
<comment type="caution">
    <text evidence="5">The sequence shown here is derived from an EMBL/GenBank/DDBJ whole genome shotgun (WGS) entry which is preliminary data.</text>
</comment>
<dbReference type="PANTHER" id="PTHR48106">
    <property type="entry name" value="QUINONE OXIDOREDUCTASE PIG3-RELATED"/>
    <property type="match status" value="1"/>
</dbReference>
<proteinExistence type="predicted"/>
<sequence>MNVTGHAVSGGPEVLVPATAPDPVAGPGEVIIDVAASGVNHADLLQRRGLYPPPAGASELLGLEVSGVVSSVGEGVSRWTVGDEVCALLPGGGYAEKVAVDQRLVLTKPPAISHVEAAALVEAACTVMSNLDEAAARPGETLLVHGGVGGVGSIAVQVGTALGLRVMATAGGAERVQRCLAMGAERAFDHRSDDWSEEVAALGGADVILDVVGGANLARNLTALSTGGRLVVIGMQRGRKGEIDLGMLLAKRARVIGTTLRARPLRERAAIVASVEERIWPLVPARVRPLVHATFPLRDAAAAHAMLEAGGVAGSLVLTVGDASG</sequence>
<dbReference type="PANTHER" id="PTHR48106:SF8">
    <property type="entry name" value="OS02G0805600 PROTEIN"/>
    <property type="match status" value="1"/>
</dbReference>
<keyword evidence="6" id="KW-1185">Reference proteome</keyword>
<dbReference type="CDD" id="cd05276">
    <property type="entry name" value="p53_inducible_oxidoreductase"/>
    <property type="match status" value="1"/>
</dbReference>
<evidence type="ECO:0000256" key="1">
    <source>
        <dbReference type="ARBA" id="ARBA00022857"/>
    </source>
</evidence>
<dbReference type="InterPro" id="IPR014189">
    <property type="entry name" value="Quinone_OxRdtase_PIG3"/>
</dbReference>
<organism evidence="5 6">
    <name type="scientific">Demequina zhanjiangensis</name>
    <dbReference type="NCBI Taxonomy" id="3051659"/>
    <lineage>
        <taxon>Bacteria</taxon>
        <taxon>Bacillati</taxon>
        <taxon>Actinomycetota</taxon>
        <taxon>Actinomycetes</taxon>
        <taxon>Micrococcales</taxon>
        <taxon>Demequinaceae</taxon>
        <taxon>Demequina</taxon>
    </lineage>
</organism>
<dbReference type="InterPro" id="IPR020843">
    <property type="entry name" value="ER"/>
</dbReference>
<evidence type="ECO:0000313" key="6">
    <source>
        <dbReference type="Proteomes" id="UP001172738"/>
    </source>
</evidence>
<keyword evidence="2" id="KW-0560">Oxidoreductase</keyword>
<keyword evidence="1" id="KW-0521">NADP</keyword>
<name>A0ABT8FZG8_9MICO</name>
<dbReference type="Pfam" id="PF08240">
    <property type="entry name" value="ADH_N"/>
    <property type="match status" value="1"/>
</dbReference>
<dbReference type="InterPro" id="IPR013154">
    <property type="entry name" value="ADH-like_N"/>
</dbReference>
<accession>A0ABT8FZG8</accession>
<dbReference type="Gene3D" id="3.90.180.10">
    <property type="entry name" value="Medium-chain alcohol dehydrogenases, catalytic domain"/>
    <property type="match status" value="1"/>
</dbReference>
<dbReference type="SUPFAM" id="SSF51735">
    <property type="entry name" value="NAD(P)-binding Rossmann-fold domains"/>
    <property type="match status" value="1"/>
</dbReference>
<feature type="region of interest" description="Disordered" evidence="3">
    <location>
        <begin position="1"/>
        <end position="20"/>
    </location>
</feature>